<feature type="transmembrane region" description="Helical" evidence="1">
    <location>
        <begin position="6"/>
        <end position="25"/>
    </location>
</feature>
<name>A0A7I8D4G5_9FIRM</name>
<reference evidence="3" key="1">
    <citation type="submission" date="2020-07" db="EMBL/GenBank/DDBJ databases">
        <title>Complete genome sequencing of Clostridia bacterium strain 12CBH8.</title>
        <authorList>
            <person name="Sakamoto M."/>
            <person name="Murakami T."/>
            <person name="Mori H."/>
        </authorList>
    </citation>
    <scope>NUCLEOTIDE SEQUENCE [LARGE SCALE GENOMIC DNA]</scope>
    <source>
        <strain evidence="3">12CBH8</strain>
    </source>
</reference>
<gene>
    <name evidence="2" type="ORF">C12CBH8_01530</name>
</gene>
<organism evidence="2 3">
    <name type="scientific">Solibaculum mannosilyticum</name>
    <dbReference type="NCBI Taxonomy" id="2780922"/>
    <lineage>
        <taxon>Bacteria</taxon>
        <taxon>Bacillati</taxon>
        <taxon>Bacillota</taxon>
        <taxon>Clostridia</taxon>
        <taxon>Eubacteriales</taxon>
        <taxon>Oscillospiraceae</taxon>
        <taxon>Solibaculum</taxon>
    </lineage>
</organism>
<keyword evidence="1" id="KW-1133">Transmembrane helix</keyword>
<dbReference type="Proteomes" id="UP000593890">
    <property type="component" value="Chromosome"/>
</dbReference>
<evidence type="ECO:0000256" key="1">
    <source>
        <dbReference type="SAM" id="Phobius"/>
    </source>
</evidence>
<evidence type="ECO:0000313" key="3">
    <source>
        <dbReference type="Proteomes" id="UP000593890"/>
    </source>
</evidence>
<keyword evidence="3" id="KW-1185">Reference proteome</keyword>
<dbReference type="AlphaFoldDB" id="A0A7I8D4G5"/>
<proteinExistence type="predicted"/>
<keyword evidence="1" id="KW-0472">Membrane</keyword>
<sequence>MTIGQTLQTILEVLVILGIGMGFLFEQRVVLFERRMLRRWKHFCRRFRVPKNRSTHIQRPRVSKRAA</sequence>
<dbReference type="EMBL" id="AP023321">
    <property type="protein sequence ID" value="BCI59514.1"/>
    <property type="molecule type" value="Genomic_DNA"/>
</dbReference>
<keyword evidence="1" id="KW-0812">Transmembrane</keyword>
<protein>
    <submittedName>
        <fullName evidence="2">Uncharacterized protein</fullName>
    </submittedName>
</protein>
<dbReference type="KEGG" id="sman:C12CBH8_01530"/>
<evidence type="ECO:0000313" key="2">
    <source>
        <dbReference type="EMBL" id="BCI59514.1"/>
    </source>
</evidence>
<accession>A0A7I8D4G5</accession>